<dbReference type="InterPro" id="IPR036390">
    <property type="entry name" value="WH_DNA-bd_sf"/>
</dbReference>
<evidence type="ECO:0000313" key="6">
    <source>
        <dbReference type="EMBL" id="SFI09294.1"/>
    </source>
</evidence>
<proteinExistence type="predicted"/>
<dbReference type="PROSITE" id="PS51078">
    <property type="entry name" value="ICLR_ED"/>
    <property type="match status" value="1"/>
</dbReference>
<dbReference type="Pfam" id="PF09339">
    <property type="entry name" value="HTH_IclR"/>
    <property type="match status" value="1"/>
</dbReference>
<name>A0A1I3FDQ7_9RHOB</name>
<evidence type="ECO:0000256" key="3">
    <source>
        <dbReference type="ARBA" id="ARBA00023163"/>
    </source>
</evidence>
<keyword evidence="1" id="KW-0805">Transcription regulation</keyword>
<gene>
    <name evidence="6" type="ORF">SAMN05216258_104213</name>
</gene>
<dbReference type="SMART" id="SM00346">
    <property type="entry name" value="HTH_ICLR"/>
    <property type="match status" value="1"/>
</dbReference>
<dbReference type="InterPro" id="IPR036388">
    <property type="entry name" value="WH-like_DNA-bd_sf"/>
</dbReference>
<dbReference type="RefSeq" id="WP_092859509.1">
    <property type="nucleotide sequence ID" value="NZ_FOQH01000004.1"/>
</dbReference>
<dbReference type="PANTHER" id="PTHR30136:SF35">
    <property type="entry name" value="HTH-TYPE TRANSCRIPTIONAL REGULATOR RV1719"/>
    <property type="match status" value="1"/>
</dbReference>
<evidence type="ECO:0000259" key="4">
    <source>
        <dbReference type="PROSITE" id="PS51077"/>
    </source>
</evidence>
<evidence type="ECO:0000256" key="2">
    <source>
        <dbReference type="ARBA" id="ARBA00023125"/>
    </source>
</evidence>
<keyword evidence="2" id="KW-0238">DNA-binding</keyword>
<dbReference type="EMBL" id="FOQH01000004">
    <property type="protein sequence ID" value="SFI09294.1"/>
    <property type="molecule type" value="Genomic_DNA"/>
</dbReference>
<dbReference type="InterPro" id="IPR029016">
    <property type="entry name" value="GAF-like_dom_sf"/>
</dbReference>
<organism evidence="6 7">
    <name type="scientific">Albimonas pacifica</name>
    <dbReference type="NCBI Taxonomy" id="1114924"/>
    <lineage>
        <taxon>Bacteria</taxon>
        <taxon>Pseudomonadati</taxon>
        <taxon>Pseudomonadota</taxon>
        <taxon>Alphaproteobacteria</taxon>
        <taxon>Rhodobacterales</taxon>
        <taxon>Paracoccaceae</taxon>
        <taxon>Albimonas</taxon>
    </lineage>
</organism>
<dbReference type="PROSITE" id="PS51077">
    <property type="entry name" value="HTH_ICLR"/>
    <property type="match status" value="1"/>
</dbReference>
<dbReference type="InterPro" id="IPR005471">
    <property type="entry name" value="Tscrpt_reg_IclR_N"/>
</dbReference>
<dbReference type="STRING" id="1114924.SAMN05216258_104213"/>
<evidence type="ECO:0000256" key="1">
    <source>
        <dbReference type="ARBA" id="ARBA00023015"/>
    </source>
</evidence>
<dbReference type="SUPFAM" id="SSF55781">
    <property type="entry name" value="GAF domain-like"/>
    <property type="match status" value="1"/>
</dbReference>
<dbReference type="PANTHER" id="PTHR30136">
    <property type="entry name" value="HELIX-TURN-HELIX TRANSCRIPTIONAL REGULATOR, ICLR FAMILY"/>
    <property type="match status" value="1"/>
</dbReference>
<keyword evidence="3" id="KW-0804">Transcription</keyword>
<dbReference type="Proteomes" id="UP000199377">
    <property type="component" value="Unassembled WGS sequence"/>
</dbReference>
<dbReference type="GO" id="GO:0003677">
    <property type="term" value="F:DNA binding"/>
    <property type="evidence" value="ECO:0007669"/>
    <property type="project" value="UniProtKB-KW"/>
</dbReference>
<accession>A0A1I3FDQ7</accession>
<dbReference type="SUPFAM" id="SSF46785">
    <property type="entry name" value="Winged helix' DNA-binding domain"/>
    <property type="match status" value="1"/>
</dbReference>
<dbReference type="InterPro" id="IPR050707">
    <property type="entry name" value="HTH_MetabolicPath_Reg"/>
</dbReference>
<feature type="domain" description="HTH iclR-type" evidence="4">
    <location>
        <begin position="16"/>
        <end position="77"/>
    </location>
</feature>
<dbReference type="Pfam" id="PF01614">
    <property type="entry name" value="IclR_C"/>
    <property type="match status" value="1"/>
</dbReference>
<dbReference type="Gene3D" id="1.10.10.10">
    <property type="entry name" value="Winged helix-like DNA-binding domain superfamily/Winged helix DNA-binding domain"/>
    <property type="match status" value="1"/>
</dbReference>
<protein>
    <submittedName>
        <fullName evidence="6">Transcriptional regulator, IclR family</fullName>
    </submittedName>
</protein>
<sequence>MSQPHRFPTIDDRLFLQSVSRALDVIEAYAASPRPMSLGEIAEAAGINKSAAQRIGQTLLSRGYLEQTETGRLKLGRLFLDRSFDYLRSNELIERATPVLTDLRKAAEERVDLSLFDPVNDSLSIVYATRMQSKRETFYATLAGRRQPTYATSGGRACLALLPDEEVDDILARSVITRLTPKTETDLETIRAAVMQARADGYCLGVEQALLGEIALAAAIRDRNGRPIGAVHIAGSLSEWTEPDFRRRFAPMAMEAAGALSGG</sequence>
<dbReference type="GO" id="GO:0045892">
    <property type="term" value="P:negative regulation of DNA-templated transcription"/>
    <property type="evidence" value="ECO:0007669"/>
    <property type="project" value="TreeGrafter"/>
</dbReference>
<keyword evidence="7" id="KW-1185">Reference proteome</keyword>
<feature type="domain" description="IclR-ED" evidence="5">
    <location>
        <begin position="71"/>
        <end position="263"/>
    </location>
</feature>
<reference evidence="6 7" key="1">
    <citation type="submission" date="2016-10" db="EMBL/GenBank/DDBJ databases">
        <authorList>
            <person name="de Groot N.N."/>
        </authorList>
    </citation>
    <scope>NUCLEOTIDE SEQUENCE [LARGE SCALE GENOMIC DNA]</scope>
    <source>
        <strain evidence="6 7">CGMCC 1.11030</strain>
    </source>
</reference>
<dbReference type="OrthoDB" id="9807558at2"/>
<dbReference type="GO" id="GO:0003700">
    <property type="term" value="F:DNA-binding transcription factor activity"/>
    <property type="evidence" value="ECO:0007669"/>
    <property type="project" value="TreeGrafter"/>
</dbReference>
<evidence type="ECO:0000259" key="5">
    <source>
        <dbReference type="PROSITE" id="PS51078"/>
    </source>
</evidence>
<dbReference type="AlphaFoldDB" id="A0A1I3FDQ7"/>
<evidence type="ECO:0000313" key="7">
    <source>
        <dbReference type="Proteomes" id="UP000199377"/>
    </source>
</evidence>
<dbReference type="Gene3D" id="3.30.450.40">
    <property type="match status" value="1"/>
</dbReference>
<dbReference type="InterPro" id="IPR014757">
    <property type="entry name" value="Tscrpt_reg_IclR_C"/>
</dbReference>